<feature type="short sequence motif" description="GXGXXG" evidence="4">
    <location>
        <begin position="243"/>
        <end position="248"/>
    </location>
</feature>
<accession>B8BUM9</accession>
<dbReference type="SUPFAM" id="SSF52151">
    <property type="entry name" value="FabD/lysophospholipase-like"/>
    <property type="match status" value="1"/>
</dbReference>
<name>B8BUM9_THAPS</name>
<dbReference type="eggNOG" id="ENOG502RPUA">
    <property type="taxonomic scope" value="Eukaryota"/>
</dbReference>
<dbReference type="EMBL" id="CM000639">
    <property type="protein sequence ID" value="EED94788.1"/>
    <property type="molecule type" value="Genomic_DNA"/>
</dbReference>
<comment type="caution">
    <text evidence="4">Lacks conserved residue(s) required for the propagation of feature annotation.</text>
</comment>
<reference evidence="7 8" key="1">
    <citation type="journal article" date="2004" name="Science">
        <title>The genome of the diatom Thalassiosira pseudonana: ecology, evolution, and metabolism.</title>
        <authorList>
            <person name="Armbrust E.V."/>
            <person name="Berges J.A."/>
            <person name="Bowler C."/>
            <person name="Green B.R."/>
            <person name="Martinez D."/>
            <person name="Putnam N.H."/>
            <person name="Zhou S."/>
            <person name="Allen A.E."/>
            <person name="Apt K.E."/>
            <person name="Bechner M."/>
            <person name="Brzezinski M.A."/>
            <person name="Chaal B.K."/>
            <person name="Chiovitti A."/>
            <person name="Davis A.K."/>
            <person name="Demarest M.S."/>
            <person name="Detter J.C."/>
            <person name="Glavina T."/>
            <person name="Goodstein D."/>
            <person name="Hadi M.Z."/>
            <person name="Hellsten U."/>
            <person name="Hildebrand M."/>
            <person name="Jenkins B.D."/>
            <person name="Jurka J."/>
            <person name="Kapitonov V.V."/>
            <person name="Kroger N."/>
            <person name="Lau W.W."/>
            <person name="Lane T.W."/>
            <person name="Larimer F.W."/>
            <person name="Lippmeier J.C."/>
            <person name="Lucas S."/>
            <person name="Medina M."/>
            <person name="Montsant A."/>
            <person name="Obornik M."/>
            <person name="Parker M.S."/>
            <person name="Palenik B."/>
            <person name="Pazour G.J."/>
            <person name="Richardson P.M."/>
            <person name="Rynearson T.A."/>
            <person name="Saito M.A."/>
            <person name="Schwartz D.C."/>
            <person name="Thamatrakoln K."/>
            <person name="Valentin K."/>
            <person name="Vardi A."/>
            <person name="Wilkerson F.P."/>
            <person name="Rokhsar D.S."/>
        </authorList>
    </citation>
    <scope>NUCLEOTIDE SEQUENCE [LARGE SCALE GENOMIC DNA]</scope>
    <source>
        <strain evidence="7 8">CCMP1335</strain>
    </source>
</reference>
<dbReference type="InParanoid" id="B8BUM9"/>
<dbReference type="OMA" id="KANDSWQ"/>
<dbReference type="PaxDb" id="35128-Thaps2537"/>
<proteinExistence type="predicted"/>
<dbReference type="KEGG" id="tps:THAPSDRAFT_2537"/>
<keyword evidence="2" id="KW-0442">Lipid degradation</keyword>
<sequence>MVQHHRQLALGAIACLFSSGLQSYALLQLSVHNYGRRSAFVTPRSSTCIAPVTTLSSSNQDDVPSPSIESTSSGIQTQTSKRTKALEFLSLRKSYKHQKPTTPNELEDGTKSKEDVPFEAGPFQVTTVDELNDYYNDVRGRFRKRKGSKKSNDEVGSHDDIDYDALLASLSVKGDTQKIGSPDHKDAIHPVVKLVHERRRQIEKIKSATKNNDVTTQINDNSRNIHRTMPPEDGFRVALAVEGGGMRGCVTAGMVTAIHHLGLEDTIDVVYGSSAGTVIGAYFITRQLPWYGPEVYYDALTTAGDTFINTKRFLRAVGLGFLDPRLVKDVIFRRNHGKPVLDLSFLLKTTMQEKKPLDWKTFEEMQKVQPLRIMASGLKSQKAIVMDMERGSFRNIKEMANCMQASCLLPGVAGAVMNLKSFVAENSTAVEYQMSPRNRVEGENNEPLADALMFEPLPFRSAVGEGATHVICLRSRPDGVDVTGKTSIFEKLIVRRFFLRKNRLRSAFQYMRKHLHKRRYAEDVIVLNEAGNDFDRSYADTDKPHLMPIAVPPGSPEVTRLETGREAIFEGVRRGFARAYDALVEDVDQRGKGVEVAKQVFPDDILNYDPLVYTSTTESAYEAYLKTKESSVADSQ</sequence>
<dbReference type="RefSeq" id="XP_002287345.1">
    <property type="nucleotide sequence ID" value="XM_002287309.1"/>
</dbReference>
<organism evidence="7 8">
    <name type="scientific">Thalassiosira pseudonana</name>
    <name type="common">Marine diatom</name>
    <name type="synonym">Cyclotella nana</name>
    <dbReference type="NCBI Taxonomy" id="35128"/>
    <lineage>
        <taxon>Eukaryota</taxon>
        <taxon>Sar</taxon>
        <taxon>Stramenopiles</taxon>
        <taxon>Ochrophyta</taxon>
        <taxon>Bacillariophyta</taxon>
        <taxon>Coscinodiscophyceae</taxon>
        <taxon>Thalassiosirophycidae</taxon>
        <taxon>Thalassiosirales</taxon>
        <taxon>Thalassiosiraceae</taxon>
        <taxon>Thalassiosira</taxon>
    </lineage>
</organism>
<feature type="short sequence motif" description="GXSXG" evidence="4">
    <location>
        <begin position="272"/>
        <end position="276"/>
    </location>
</feature>
<reference evidence="7 8" key="2">
    <citation type="journal article" date="2008" name="Nature">
        <title>The Phaeodactylum genome reveals the evolutionary history of diatom genomes.</title>
        <authorList>
            <person name="Bowler C."/>
            <person name="Allen A.E."/>
            <person name="Badger J.H."/>
            <person name="Grimwood J."/>
            <person name="Jabbari K."/>
            <person name="Kuo A."/>
            <person name="Maheswari U."/>
            <person name="Martens C."/>
            <person name="Maumus F."/>
            <person name="Otillar R.P."/>
            <person name="Rayko E."/>
            <person name="Salamov A."/>
            <person name="Vandepoele K."/>
            <person name="Beszteri B."/>
            <person name="Gruber A."/>
            <person name="Heijde M."/>
            <person name="Katinka M."/>
            <person name="Mock T."/>
            <person name="Valentin K."/>
            <person name="Verret F."/>
            <person name="Berges J.A."/>
            <person name="Brownlee C."/>
            <person name="Cadoret J.P."/>
            <person name="Chiovitti A."/>
            <person name="Choi C.J."/>
            <person name="Coesel S."/>
            <person name="De Martino A."/>
            <person name="Detter J.C."/>
            <person name="Durkin C."/>
            <person name="Falciatore A."/>
            <person name="Fournet J."/>
            <person name="Haruta M."/>
            <person name="Huysman M.J."/>
            <person name="Jenkins B.D."/>
            <person name="Jiroutova K."/>
            <person name="Jorgensen R.E."/>
            <person name="Joubert Y."/>
            <person name="Kaplan A."/>
            <person name="Kroger N."/>
            <person name="Kroth P.G."/>
            <person name="La Roche J."/>
            <person name="Lindquist E."/>
            <person name="Lommer M."/>
            <person name="Martin-Jezequel V."/>
            <person name="Lopez P.J."/>
            <person name="Lucas S."/>
            <person name="Mangogna M."/>
            <person name="McGinnis K."/>
            <person name="Medlin L.K."/>
            <person name="Montsant A."/>
            <person name="Oudot-Le Secq M.P."/>
            <person name="Napoli C."/>
            <person name="Obornik M."/>
            <person name="Parker M.S."/>
            <person name="Petit J.L."/>
            <person name="Porcel B.M."/>
            <person name="Poulsen N."/>
            <person name="Robison M."/>
            <person name="Rychlewski L."/>
            <person name="Rynearson T.A."/>
            <person name="Schmutz J."/>
            <person name="Shapiro H."/>
            <person name="Siaut M."/>
            <person name="Stanley M."/>
            <person name="Sussman M.R."/>
            <person name="Taylor A.R."/>
            <person name="Vardi A."/>
            <person name="von Dassow P."/>
            <person name="Vyverman W."/>
            <person name="Willis A."/>
            <person name="Wyrwicz L.S."/>
            <person name="Rokhsar D.S."/>
            <person name="Weissenbach J."/>
            <person name="Armbrust E.V."/>
            <person name="Green B.R."/>
            <person name="Van de Peer Y."/>
            <person name="Grigoriev I.V."/>
        </authorList>
    </citation>
    <scope>NUCLEOTIDE SEQUENCE [LARGE SCALE GENOMIC DNA]</scope>
    <source>
        <strain evidence="7 8">CCMP1335</strain>
    </source>
</reference>
<dbReference type="Pfam" id="PF01734">
    <property type="entry name" value="Patatin"/>
    <property type="match status" value="1"/>
</dbReference>
<keyword evidence="1" id="KW-0378">Hydrolase</keyword>
<evidence type="ECO:0000256" key="2">
    <source>
        <dbReference type="ARBA" id="ARBA00022963"/>
    </source>
</evidence>
<evidence type="ECO:0000313" key="8">
    <source>
        <dbReference type="Proteomes" id="UP000001449"/>
    </source>
</evidence>
<dbReference type="Gene3D" id="3.40.1090.10">
    <property type="entry name" value="Cytosolic phospholipase A2 catalytic domain"/>
    <property type="match status" value="1"/>
</dbReference>
<dbReference type="GO" id="GO:0016298">
    <property type="term" value="F:lipase activity"/>
    <property type="evidence" value="ECO:0007669"/>
    <property type="project" value="UniProtKB-ARBA"/>
</dbReference>
<dbReference type="GO" id="GO:0016042">
    <property type="term" value="P:lipid catabolic process"/>
    <property type="evidence" value="ECO:0007669"/>
    <property type="project" value="UniProtKB-KW"/>
</dbReference>
<dbReference type="InterPro" id="IPR016035">
    <property type="entry name" value="Acyl_Trfase/lysoPLipase"/>
</dbReference>
<evidence type="ECO:0000256" key="5">
    <source>
        <dbReference type="SAM" id="MobiDB-lite"/>
    </source>
</evidence>
<dbReference type="PANTHER" id="PTHR14226">
    <property type="entry name" value="NEUROPATHY TARGET ESTERASE/SWISS CHEESE D.MELANOGASTER"/>
    <property type="match status" value="1"/>
</dbReference>
<keyword evidence="8" id="KW-1185">Reference proteome</keyword>
<dbReference type="GeneID" id="7450393"/>
<gene>
    <name evidence="7" type="ORF">THAPSDRAFT_2537</name>
</gene>
<dbReference type="Proteomes" id="UP000001449">
    <property type="component" value="Chromosome 2"/>
</dbReference>
<dbReference type="PANTHER" id="PTHR14226:SF64">
    <property type="entry name" value="PNPLA DOMAIN-CONTAINING PROTEIN"/>
    <property type="match status" value="1"/>
</dbReference>
<keyword evidence="3" id="KW-0443">Lipid metabolism</keyword>
<evidence type="ECO:0000256" key="1">
    <source>
        <dbReference type="ARBA" id="ARBA00022801"/>
    </source>
</evidence>
<evidence type="ECO:0000259" key="6">
    <source>
        <dbReference type="PROSITE" id="PS51635"/>
    </source>
</evidence>
<evidence type="ECO:0000256" key="4">
    <source>
        <dbReference type="PROSITE-ProRule" id="PRU01161"/>
    </source>
</evidence>
<protein>
    <recommendedName>
        <fullName evidence="6">PNPLA domain-containing protein</fullName>
    </recommendedName>
</protein>
<dbReference type="HOGENOM" id="CLU_029087_0_0_1"/>
<feature type="domain" description="PNPLA" evidence="6">
    <location>
        <begin position="239"/>
        <end position="452"/>
    </location>
</feature>
<dbReference type="InterPro" id="IPR002641">
    <property type="entry name" value="PNPLA_dom"/>
</dbReference>
<dbReference type="PROSITE" id="PS51635">
    <property type="entry name" value="PNPLA"/>
    <property type="match status" value="1"/>
</dbReference>
<feature type="region of interest" description="Disordered" evidence="5">
    <location>
        <begin position="54"/>
        <end position="81"/>
    </location>
</feature>
<dbReference type="GO" id="GO:0052689">
    <property type="term" value="F:carboxylic ester hydrolase activity"/>
    <property type="evidence" value="ECO:0007669"/>
    <property type="project" value="UniProtKB-ARBA"/>
</dbReference>
<dbReference type="InterPro" id="IPR050301">
    <property type="entry name" value="NTE"/>
</dbReference>
<feature type="compositionally biased region" description="Polar residues" evidence="5">
    <location>
        <begin position="54"/>
        <end position="80"/>
    </location>
</feature>
<dbReference type="AlphaFoldDB" id="B8BUM9"/>
<evidence type="ECO:0000313" key="7">
    <source>
        <dbReference type="EMBL" id="EED94788.1"/>
    </source>
</evidence>
<feature type="region of interest" description="Disordered" evidence="5">
    <location>
        <begin position="93"/>
        <end position="117"/>
    </location>
</feature>
<evidence type="ECO:0000256" key="3">
    <source>
        <dbReference type="ARBA" id="ARBA00023098"/>
    </source>
</evidence>